<accession>A0A1Y1KIY1</accession>
<sequence length="331" mass="37755">MSSINGECCTLCIFFVVLIHLTVSYKMINIVDYKQCPRLGERNVELETDSFSGLVLTLGTLKDSAWHRDDNFVCKFDVKPFNPSMGMFIVIQSIVFRKNSTGGCIDYIQYRRGDGSTSRQYCGSLTASLGMDRIFAPDVYVSEVAPTVNSFISHFGKVEVTIHISKEPLKAHQEMNLEVVFTQFSSCNMRDYRECGKQYRNYCIYKDFFNDVYVNCPFPDCTDEGGCDRQLTTPPNSMANNVVIGSVTSLFVVFLFFICSLWLCRKYKKFCWDENFANSSNTNRTVETEENEETSNNISLPSTTRDTTLHNINADEDKDLPPAYDTLFPNR</sequence>
<feature type="region of interest" description="Disordered" evidence="1">
    <location>
        <begin position="282"/>
        <end position="331"/>
    </location>
</feature>
<keyword evidence="2" id="KW-0472">Membrane</keyword>
<evidence type="ECO:0000256" key="1">
    <source>
        <dbReference type="SAM" id="MobiDB-lite"/>
    </source>
</evidence>
<keyword evidence="2" id="KW-1133">Transmembrane helix</keyword>
<reference evidence="4" key="1">
    <citation type="journal article" date="2016" name="Sci. Rep.">
        <title>Molecular characterization of firefly nuptial gifts: a multi-omics approach sheds light on postcopulatory sexual selection.</title>
        <authorList>
            <person name="Al-Wathiqui N."/>
            <person name="Fallon T.R."/>
            <person name="South A."/>
            <person name="Weng J.K."/>
            <person name="Lewis S.M."/>
        </authorList>
    </citation>
    <scope>NUCLEOTIDE SEQUENCE</scope>
</reference>
<feature type="transmembrane region" description="Helical" evidence="2">
    <location>
        <begin position="242"/>
        <end position="264"/>
    </location>
</feature>
<name>A0A1Y1KIY1_PHOPY</name>
<keyword evidence="2" id="KW-0812">Transmembrane</keyword>
<evidence type="ECO:0000313" key="4">
    <source>
        <dbReference type="EMBL" id="JAV58747.1"/>
    </source>
</evidence>
<dbReference type="EMBL" id="GEZM01087345">
    <property type="protein sequence ID" value="JAV58747.1"/>
    <property type="molecule type" value="Transcribed_RNA"/>
</dbReference>
<proteinExistence type="predicted"/>
<evidence type="ECO:0000256" key="3">
    <source>
        <dbReference type="SAM" id="SignalP"/>
    </source>
</evidence>
<evidence type="ECO:0000256" key="2">
    <source>
        <dbReference type="SAM" id="Phobius"/>
    </source>
</evidence>
<protein>
    <recommendedName>
        <fullName evidence="5">CUB domain-containing protein</fullName>
    </recommendedName>
</protein>
<dbReference type="AlphaFoldDB" id="A0A1Y1KIY1"/>
<evidence type="ECO:0008006" key="5">
    <source>
        <dbReference type="Google" id="ProtNLM"/>
    </source>
</evidence>
<keyword evidence="3" id="KW-0732">Signal</keyword>
<feature type="signal peptide" evidence="3">
    <location>
        <begin position="1"/>
        <end position="24"/>
    </location>
</feature>
<feature type="chain" id="PRO_5013186178" description="CUB domain-containing protein" evidence="3">
    <location>
        <begin position="25"/>
        <end position="331"/>
    </location>
</feature>
<organism evidence="4">
    <name type="scientific">Photinus pyralis</name>
    <name type="common">Common eastern firefly</name>
    <name type="synonym">Lampyris pyralis</name>
    <dbReference type="NCBI Taxonomy" id="7054"/>
    <lineage>
        <taxon>Eukaryota</taxon>
        <taxon>Metazoa</taxon>
        <taxon>Ecdysozoa</taxon>
        <taxon>Arthropoda</taxon>
        <taxon>Hexapoda</taxon>
        <taxon>Insecta</taxon>
        <taxon>Pterygota</taxon>
        <taxon>Neoptera</taxon>
        <taxon>Endopterygota</taxon>
        <taxon>Coleoptera</taxon>
        <taxon>Polyphaga</taxon>
        <taxon>Elateriformia</taxon>
        <taxon>Elateroidea</taxon>
        <taxon>Lampyridae</taxon>
        <taxon>Lampyrinae</taxon>
        <taxon>Photinus</taxon>
    </lineage>
</organism>
<feature type="compositionally biased region" description="Polar residues" evidence="1">
    <location>
        <begin position="300"/>
        <end position="311"/>
    </location>
</feature>